<protein>
    <submittedName>
        <fullName evidence="1">Uncharacterized protein</fullName>
    </submittedName>
</protein>
<dbReference type="Proteomes" id="UP001060895">
    <property type="component" value="Unassembled WGS sequence"/>
</dbReference>
<name>A0ABQ0PBN1_9PROT</name>
<proteinExistence type="predicted"/>
<evidence type="ECO:0000313" key="2">
    <source>
        <dbReference type="Proteomes" id="UP001060895"/>
    </source>
</evidence>
<sequence length="143" mass="16237">MNNIDCISLDLFLLSDLANFIRKNIGKPNPYTISPDEVDQIKRNLAEALPQWKNLFHPDDGPLAGIKLSTERLNWYLAEERASDPRQSAYWLNSTELGFNIEKAITENIADDAPFRISEENQLWDAAAKRFAEQASGDVNMIL</sequence>
<evidence type="ECO:0000313" key="1">
    <source>
        <dbReference type="EMBL" id="GBQ30621.1"/>
    </source>
</evidence>
<accession>A0ABQ0PBN1</accession>
<organism evidence="1 2">
    <name type="scientific">Gluconacetobacter sacchari DSM 12717</name>
    <dbReference type="NCBI Taxonomy" id="1307940"/>
    <lineage>
        <taxon>Bacteria</taxon>
        <taxon>Pseudomonadati</taxon>
        <taxon>Pseudomonadota</taxon>
        <taxon>Alphaproteobacteria</taxon>
        <taxon>Acetobacterales</taxon>
        <taxon>Acetobacteraceae</taxon>
        <taxon>Gluconacetobacter</taxon>
    </lineage>
</organism>
<reference evidence="1" key="1">
    <citation type="submission" date="2013-04" db="EMBL/GenBank/DDBJ databases">
        <title>The genome sequencing project of 58 acetic acid bacteria.</title>
        <authorList>
            <person name="Okamoto-Kainuma A."/>
            <person name="Ishikawa M."/>
            <person name="Umino S."/>
            <person name="Koizumi Y."/>
            <person name="Shiwa Y."/>
            <person name="Yoshikawa H."/>
            <person name="Matsutani M."/>
            <person name="Matsushita K."/>
        </authorList>
    </citation>
    <scope>NUCLEOTIDE SEQUENCE</scope>
    <source>
        <strain evidence="1">DSM 12717</strain>
    </source>
</reference>
<keyword evidence="2" id="KW-1185">Reference proteome</keyword>
<gene>
    <name evidence="1" type="ORF">AA12717_3540</name>
</gene>
<dbReference type="EMBL" id="BAQP01000412">
    <property type="protein sequence ID" value="GBQ30621.1"/>
    <property type="molecule type" value="Genomic_DNA"/>
</dbReference>
<comment type="caution">
    <text evidence="1">The sequence shown here is derived from an EMBL/GenBank/DDBJ whole genome shotgun (WGS) entry which is preliminary data.</text>
</comment>